<keyword evidence="6 8" id="KW-1133">Transmembrane helix</keyword>
<dbReference type="NCBIfam" id="TIGR00688">
    <property type="entry name" value="rarD"/>
    <property type="match status" value="1"/>
</dbReference>
<evidence type="ECO:0000256" key="3">
    <source>
        <dbReference type="ARBA" id="ARBA00022448"/>
    </source>
</evidence>
<dbReference type="InterPro" id="IPR004626">
    <property type="entry name" value="RarD"/>
</dbReference>
<evidence type="ECO:0000256" key="5">
    <source>
        <dbReference type="ARBA" id="ARBA00022692"/>
    </source>
</evidence>
<evidence type="ECO:0000313" key="11">
    <source>
        <dbReference type="Proteomes" id="UP000676456"/>
    </source>
</evidence>
<proteinExistence type="inferred from homology"/>
<feature type="transmembrane region" description="Helical" evidence="8">
    <location>
        <begin position="7"/>
        <end position="26"/>
    </location>
</feature>
<evidence type="ECO:0000256" key="4">
    <source>
        <dbReference type="ARBA" id="ARBA00022475"/>
    </source>
</evidence>
<feature type="transmembrane region" description="Helical" evidence="8">
    <location>
        <begin position="76"/>
        <end position="95"/>
    </location>
</feature>
<feature type="transmembrane region" description="Helical" evidence="8">
    <location>
        <begin position="182"/>
        <end position="202"/>
    </location>
</feature>
<feature type="transmembrane region" description="Helical" evidence="8">
    <location>
        <begin position="155"/>
        <end position="170"/>
    </location>
</feature>
<evidence type="ECO:0000256" key="1">
    <source>
        <dbReference type="ARBA" id="ARBA00004651"/>
    </source>
</evidence>
<dbReference type="Pfam" id="PF00892">
    <property type="entry name" value="EamA"/>
    <property type="match status" value="1"/>
</dbReference>
<accession>A0A942UJR2</accession>
<dbReference type="AlphaFoldDB" id="A0A942UJR2"/>
<feature type="domain" description="EamA" evidence="9">
    <location>
        <begin position="7"/>
        <end position="147"/>
    </location>
</feature>
<keyword evidence="11" id="KW-1185">Reference proteome</keyword>
<comment type="subcellular location">
    <subcellularLocation>
        <location evidence="1">Cell membrane</location>
        <topology evidence="1">Multi-pass membrane protein</topology>
    </subcellularLocation>
</comment>
<dbReference type="SUPFAM" id="SSF103481">
    <property type="entry name" value="Multidrug resistance efflux transporter EmrE"/>
    <property type="match status" value="2"/>
</dbReference>
<sequence length="308" mass="34784">MKQSEQIGIFYTVFAYIVWGLLPIYWKFLGHVSADEILANRIFWAFWFMLLVLLFGKKWNMFFVSLKMLKQQPKTFLALATASVLVSCNWFIYIWAVNAEKMVEASLGYYINPLISVLLGVIVLKEKMSIAQIISFFLALTGVLILTIAYGQFPWVAFGVAITFGIYGLVKKMVKVDSGIGLTLETMFLMPLAFIYILFQFLNGQTALFSTSLSTDLLLMGSGAATAIPLLYFAKGVIRIPLYLAGFIQYIAPTLMLILGVIIYKEPFEATQIIAFSFIWGALILFTFSAVKVSNYNRKQRKKIRTAS</sequence>
<evidence type="ECO:0000259" key="9">
    <source>
        <dbReference type="Pfam" id="PF00892"/>
    </source>
</evidence>
<organism evidence="10 11">
    <name type="scientific">Lederbergia citrea</name>
    <dbReference type="NCBI Taxonomy" id="2833581"/>
    <lineage>
        <taxon>Bacteria</taxon>
        <taxon>Bacillati</taxon>
        <taxon>Bacillota</taxon>
        <taxon>Bacilli</taxon>
        <taxon>Bacillales</taxon>
        <taxon>Bacillaceae</taxon>
        <taxon>Lederbergia</taxon>
    </lineage>
</organism>
<evidence type="ECO:0000256" key="7">
    <source>
        <dbReference type="ARBA" id="ARBA00023136"/>
    </source>
</evidence>
<dbReference type="Proteomes" id="UP000676456">
    <property type="component" value="Unassembled WGS sequence"/>
</dbReference>
<evidence type="ECO:0000313" key="10">
    <source>
        <dbReference type="EMBL" id="MBS4222741.1"/>
    </source>
</evidence>
<reference evidence="10 11" key="1">
    <citation type="submission" date="2021-05" db="EMBL/GenBank/DDBJ databases">
        <title>Novel Bacillus species.</title>
        <authorList>
            <person name="Liu G."/>
        </authorList>
    </citation>
    <scope>NUCLEOTIDE SEQUENCE [LARGE SCALE GENOMIC DNA]</scope>
    <source>
        <strain evidence="10 11">FJAT-49682</strain>
    </source>
</reference>
<dbReference type="PANTHER" id="PTHR22911">
    <property type="entry name" value="ACYL-MALONYL CONDENSING ENZYME-RELATED"/>
    <property type="match status" value="1"/>
</dbReference>
<dbReference type="InterPro" id="IPR000620">
    <property type="entry name" value="EamA_dom"/>
</dbReference>
<dbReference type="GO" id="GO:0005886">
    <property type="term" value="C:plasma membrane"/>
    <property type="evidence" value="ECO:0007669"/>
    <property type="project" value="UniProtKB-SubCell"/>
</dbReference>
<evidence type="ECO:0000256" key="8">
    <source>
        <dbReference type="SAM" id="Phobius"/>
    </source>
</evidence>
<keyword evidence="5 8" id="KW-0812">Transmembrane</keyword>
<feature type="transmembrane region" description="Helical" evidence="8">
    <location>
        <begin position="38"/>
        <end position="56"/>
    </location>
</feature>
<dbReference type="RefSeq" id="WP_213097668.1">
    <property type="nucleotide sequence ID" value="NZ_JAGYPN010000001.1"/>
</dbReference>
<evidence type="ECO:0000256" key="6">
    <source>
        <dbReference type="ARBA" id="ARBA00022989"/>
    </source>
</evidence>
<protein>
    <submittedName>
        <fullName evidence="10">EamA family transporter RarD</fullName>
    </submittedName>
</protein>
<gene>
    <name evidence="10" type="primary">rarD</name>
    <name evidence="10" type="ORF">KHA91_08200</name>
</gene>
<comment type="similarity">
    <text evidence="2">Belongs to the EamA transporter family.</text>
</comment>
<name>A0A942UJR2_9BACI</name>
<keyword evidence="7 8" id="KW-0472">Membrane</keyword>
<keyword evidence="4" id="KW-1003">Cell membrane</keyword>
<comment type="caution">
    <text evidence="10">The sequence shown here is derived from an EMBL/GenBank/DDBJ whole genome shotgun (WGS) entry which is preliminary data.</text>
</comment>
<dbReference type="PANTHER" id="PTHR22911:SF137">
    <property type="entry name" value="SOLUTE CARRIER FAMILY 35 MEMBER G2-RELATED"/>
    <property type="match status" value="1"/>
</dbReference>
<feature type="transmembrane region" description="Helical" evidence="8">
    <location>
        <begin position="131"/>
        <end position="149"/>
    </location>
</feature>
<dbReference type="InterPro" id="IPR037185">
    <property type="entry name" value="EmrE-like"/>
</dbReference>
<dbReference type="EMBL" id="JAGYPN010000001">
    <property type="protein sequence ID" value="MBS4222741.1"/>
    <property type="molecule type" value="Genomic_DNA"/>
</dbReference>
<feature type="transmembrane region" description="Helical" evidence="8">
    <location>
        <begin position="241"/>
        <end position="264"/>
    </location>
</feature>
<feature type="transmembrane region" description="Helical" evidence="8">
    <location>
        <begin position="107"/>
        <end position="124"/>
    </location>
</feature>
<feature type="transmembrane region" description="Helical" evidence="8">
    <location>
        <begin position="217"/>
        <end position="234"/>
    </location>
</feature>
<keyword evidence="3" id="KW-0813">Transport</keyword>
<feature type="transmembrane region" description="Helical" evidence="8">
    <location>
        <begin position="270"/>
        <end position="293"/>
    </location>
</feature>
<evidence type="ECO:0000256" key="2">
    <source>
        <dbReference type="ARBA" id="ARBA00007362"/>
    </source>
</evidence>